<gene>
    <name evidence="7" type="ORF">FOZ60_013168</name>
</gene>
<feature type="compositionally biased region" description="Low complexity" evidence="4">
    <location>
        <begin position="239"/>
        <end position="251"/>
    </location>
</feature>
<name>A0A7J6P8S4_PEROL</name>
<dbReference type="Pfam" id="PF12906">
    <property type="entry name" value="RINGv"/>
    <property type="match status" value="1"/>
</dbReference>
<dbReference type="PROSITE" id="PS50006">
    <property type="entry name" value="FHA_DOMAIN"/>
    <property type="match status" value="1"/>
</dbReference>
<dbReference type="Gene3D" id="3.30.40.10">
    <property type="entry name" value="Zinc/RING finger domain, C3HC4 (zinc finger)"/>
    <property type="match status" value="1"/>
</dbReference>
<dbReference type="PROSITE" id="PS51292">
    <property type="entry name" value="ZF_RING_CH"/>
    <property type="match status" value="1"/>
</dbReference>
<evidence type="ECO:0000259" key="6">
    <source>
        <dbReference type="PROSITE" id="PS51292"/>
    </source>
</evidence>
<keyword evidence="1" id="KW-0479">Metal-binding</keyword>
<dbReference type="OrthoDB" id="264354at2759"/>
<dbReference type="InterPro" id="IPR008984">
    <property type="entry name" value="SMAD_FHA_dom_sf"/>
</dbReference>
<dbReference type="EMBL" id="JABANP010000059">
    <property type="protein sequence ID" value="KAF4692499.1"/>
    <property type="molecule type" value="Genomic_DNA"/>
</dbReference>
<proteinExistence type="predicted"/>
<dbReference type="SMART" id="SM00240">
    <property type="entry name" value="FHA"/>
    <property type="match status" value="1"/>
</dbReference>
<dbReference type="SUPFAM" id="SSF57850">
    <property type="entry name" value="RING/U-box"/>
    <property type="match status" value="1"/>
</dbReference>
<feature type="region of interest" description="Disordered" evidence="4">
    <location>
        <begin position="228"/>
        <end position="255"/>
    </location>
</feature>
<evidence type="ECO:0000259" key="5">
    <source>
        <dbReference type="PROSITE" id="PS50006"/>
    </source>
</evidence>
<accession>A0A7J6P8S4</accession>
<protein>
    <submittedName>
        <fullName evidence="7">Uncharacterized protein</fullName>
    </submittedName>
</protein>
<dbReference type="Proteomes" id="UP000541610">
    <property type="component" value="Unassembled WGS sequence"/>
</dbReference>
<evidence type="ECO:0000313" key="8">
    <source>
        <dbReference type="Proteomes" id="UP000541610"/>
    </source>
</evidence>
<feature type="domain" description="FHA" evidence="5">
    <location>
        <begin position="424"/>
        <end position="468"/>
    </location>
</feature>
<dbReference type="InterPro" id="IPR000253">
    <property type="entry name" value="FHA_dom"/>
</dbReference>
<dbReference type="AlphaFoldDB" id="A0A7J6P8S4"/>
<dbReference type="Pfam" id="PF00498">
    <property type="entry name" value="FHA"/>
    <property type="match status" value="1"/>
</dbReference>
<comment type="caution">
    <text evidence="7">The sequence shown here is derived from an EMBL/GenBank/DDBJ whole genome shotgun (WGS) entry which is preliminary data.</text>
</comment>
<evidence type="ECO:0000313" key="7">
    <source>
        <dbReference type="EMBL" id="KAF4692499.1"/>
    </source>
</evidence>
<reference evidence="7 8" key="1">
    <citation type="submission" date="2020-04" db="EMBL/GenBank/DDBJ databases">
        <title>Perkinsus olseni comparative genomics.</title>
        <authorList>
            <person name="Bogema D.R."/>
        </authorList>
    </citation>
    <scope>NUCLEOTIDE SEQUENCE [LARGE SCALE GENOMIC DNA]</scope>
    <source>
        <strain evidence="7">00978-12</strain>
    </source>
</reference>
<dbReference type="SMART" id="SM00744">
    <property type="entry name" value="RINGv"/>
    <property type="match status" value="1"/>
</dbReference>
<dbReference type="InterPro" id="IPR011016">
    <property type="entry name" value="Znf_RING-CH"/>
</dbReference>
<evidence type="ECO:0000256" key="1">
    <source>
        <dbReference type="ARBA" id="ARBA00022723"/>
    </source>
</evidence>
<dbReference type="CDD" id="cd16495">
    <property type="entry name" value="RING_CH-C4HC3_MARCH"/>
    <property type="match status" value="1"/>
</dbReference>
<evidence type="ECO:0000256" key="2">
    <source>
        <dbReference type="ARBA" id="ARBA00022771"/>
    </source>
</evidence>
<dbReference type="GO" id="GO:0008270">
    <property type="term" value="F:zinc ion binding"/>
    <property type="evidence" value="ECO:0007669"/>
    <property type="project" value="UniProtKB-KW"/>
</dbReference>
<dbReference type="PANTHER" id="PTHR46210">
    <property type="entry name" value="FHA DOMAIN-CONTAINING PROTEIN"/>
    <property type="match status" value="1"/>
</dbReference>
<keyword evidence="3" id="KW-0862">Zinc</keyword>
<feature type="domain" description="RING-CH-type" evidence="6">
    <location>
        <begin position="283"/>
        <end position="362"/>
    </location>
</feature>
<evidence type="ECO:0000256" key="3">
    <source>
        <dbReference type="ARBA" id="ARBA00022833"/>
    </source>
</evidence>
<feature type="compositionally biased region" description="Basic residues" evidence="4">
    <location>
        <begin position="228"/>
        <end position="238"/>
    </location>
</feature>
<keyword evidence="2" id="KW-0863">Zinc-finger</keyword>
<dbReference type="PANTHER" id="PTHR46210:SF1">
    <property type="entry name" value="FHA DOMAIN-CONTAINING PROTEIN"/>
    <property type="match status" value="1"/>
</dbReference>
<evidence type="ECO:0000256" key="4">
    <source>
        <dbReference type="SAM" id="MobiDB-lite"/>
    </source>
</evidence>
<dbReference type="Gene3D" id="2.60.200.20">
    <property type="match status" value="1"/>
</dbReference>
<sequence length="581" mass="63410">MQQQQQQTATTPSSAYYQPPANRVDRVQSELTSDGSCDGASRVHENCVDVVATTWMRDSHDLFDYESRHVTYNRFTIPADSTGAKFVRADTAVADPTKSEVALVDPESTQLDSRMPLLRLTRNEAGDDFVAKTVHRAAPVGSSDELHSWVVVRHAAPGGYCLQEGDLIKLGRYQLRVKQIILDDADDATDASSMACRSDSAETCMGSEDEEDAWPSLDLARTYRQRKRQLSRSFHRSSRSSSGGSDSVVPRRPSRTVNQGEIQLSSSGNASNPSFVTAVGGGTEEAKKLVCKICLMEGAEDDDPMIAPCNCSGSIRYVHLSCLRRWINGRLELPDETDALATCHFFYKQLSCELCKQLYPTYIRLPGSDSLTTLVEVPQLRAPIVVLESLASNEENSDPSSMSSTSSLTPSGLHIISLADNTPVILGRGHESQVRITDVSISRKHASIRYENGHVWIQDLMSKFGTLVAIRGGEVPLPSDGAPTAIQVGRTLFSLSCVPSVKLPASFDVDDAKDSVASEHLGNAPRESSISSPSYLAGRSLTDNHHVASHQQQRGFLSSLRRTTSNAWYVTMEAGSRNHSA</sequence>
<organism evidence="7 8">
    <name type="scientific">Perkinsus olseni</name>
    <name type="common">Perkinsus atlanticus</name>
    <dbReference type="NCBI Taxonomy" id="32597"/>
    <lineage>
        <taxon>Eukaryota</taxon>
        <taxon>Sar</taxon>
        <taxon>Alveolata</taxon>
        <taxon>Perkinsozoa</taxon>
        <taxon>Perkinsea</taxon>
        <taxon>Perkinsida</taxon>
        <taxon>Perkinsidae</taxon>
        <taxon>Perkinsus</taxon>
    </lineage>
</organism>
<dbReference type="CDD" id="cd00060">
    <property type="entry name" value="FHA"/>
    <property type="match status" value="1"/>
</dbReference>
<dbReference type="SUPFAM" id="SSF49879">
    <property type="entry name" value="SMAD/FHA domain"/>
    <property type="match status" value="1"/>
</dbReference>
<feature type="region of interest" description="Disordered" evidence="4">
    <location>
        <begin position="1"/>
        <end position="21"/>
    </location>
</feature>
<dbReference type="InterPro" id="IPR013083">
    <property type="entry name" value="Znf_RING/FYVE/PHD"/>
</dbReference>